<evidence type="ECO:0000313" key="1">
    <source>
        <dbReference type="EMBL" id="RNF10959.1"/>
    </source>
</evidence>
<gene>
    <name evidence="1" type="ORF">TraAM80_01224</name>
</gene>
<accession>A0A3R7RQY1</accession>
<protein>
    <submittedName>
        <fullName evidence="1">Uncharacterized protein</fullName>
    </submittedName>
</protein>
<dbReference type="AlphaFoldDB" id="A0A3R7RQY1"/>
<evidence type="ECO:0000313" key="2">
    <source>
        <dbReference type="Proteomes" id="UP000283634"/>
    </source>
</evidence>
<sequence length="674" mass="77021">MQNDNSPQVIRVDDQTMLRDVYRLLLDNTRSTAELLEQVGSTTLPSPGKSQEFASKRVTISEEVTVFHDAAMEELNLPPALTLLYYAAMAEAPVRAVNSLLQLVELAGEPIQTFARGNLLYEEGMQQRQSSVKWREEQQRQQEEAEMRECTFKPAISDFAKEVVPKGLATFMEKCLVWKKMTALRLEKKAVQDRINRGEDEWLTPWKMGERSRKLLEELKKKGKRRRKLWEPKNPNCSTATAADAAEHLESDALETPYFHPVTRASADETLSRLQHVGAGDVADTTRTSEKCERDGRSLLRAYLQRVEADKVRREQRLERLRTYYAGKTREQEYGAKADQPLFEPNALPTMLKKGVRVSFNELDRKERRELLRELRLRRQEYILARYFREERQRSEGKQRPRGPDEVVADLLDETKRRQRCAEDAVISEKAFRPKICARTRSIISRKLWQPIYERPLPKRPLQSSEALSSCSPKSSDACFQRVLARSENWVEQRNQRMQSARLAMEEKVAAECSFHPNLDGSFDALSIGDDSVHWRIVDSDALVANAEARTYTELGLLRSQAALHDAEFIRNVREPLSAVTLTSAPRPSRSSVERYALSVSAPEFPEYSCGDSYRRCGMGCGITLTADGSGDAHSGHDEEGDFCTAQNDMQEFTNAWALLDAQTDTILRSCMYY</sequence>
<comment type="caution">
    <text evidence="1">The sequence shown here is derived from an EMBL/GenBank/DDBJ whole genome shotgun (WGS) entry which is preliminary data.</text>
</comment>
<dbReference type="EMBL" id="MKGL01000024">
    <property type="protein sequence ID" value="RNF10959.1"/>
    <property type="molecule type" value="Genomic_DNA"/>
</dbReference>
<keyword evidence="2" id="KW-1185">Reference proteome</keyword>
<name>A0A3R7RQY1_TRYRA</name>
<dbReference type="GeneID" id="40325157"/>
<proteinExistence type="predicted"/>
<reference evidence="1 2" key="1">
    <citation type="journal article" date="2018" name="BMC Genomics">
        <title>Genomic comparison of Trypanosoma conorhini and Trypanosoma rangeli to Trypanosoma cruzi strains of high and low virulence.</title>
        <authorList>
            <person name="Bradwell K.R."/>
            <person name="Koparde V.N."/>
            <person name="Matveyev A.V."/>
            <person name="Serrano M.G."/>
            <person name="Alves J.M."/>
            <person name="Parikh H."/>
            <person name="Huang B."/>
            <person name="Lee V."/>
            <person name="Espinosa-Alvarez O."/>
            <person name="Ortiz P.A."/>
            <person name="Costa-Martins A.G."/>
            <person name="Teixeira M.M."/>
            <person name="Buck G.A."/>
        </authorList>
    </citation>
    <scope>NUCLEOTIDE SEQUENCE [LARGE SCALE GENOMIC DNA]</scope>
    <source>
        <strain evidence="1 2">AM80</strain>
    </source>
</reference>
<dbReference type="RefSeq" id="XP_029241886.1">
    <property type="nucleotide sequence ID" value="XM_029378277.1"/>
</dbReference>
<dbReference type="Proteomes" id="UP000283634">
    <property type="component" value="Unassembled WGS sequence"/>
</dbReference>
<dbReference type="OMA" id="ARSENWV"/>
<organism evidence="1 2">
    <name type="scientific">Trypanosoma rangeli</name>
    <dbReference type="NCBI Taxonomy" id="5698"/>
    <lineage>
        <taxon>Eukaryota</taxon>
        <taxon>Discoba</taxon>
        <taxon>Euglenozoa</taxon>
        <taxon>Kinetoplastea</taxon>
        <taxon>Metakinetoplastina</taxon>
        <taxon>Trypanosomatida</taxon>
        <taxon>Trypanosomatidae</taxon>
        <taxon>Trypanosoma</taxon>
        <taxon>Herpetosoma</taxon>
    </lineage>
</organism>
<dbReference type="OrthoDB" id="266480at2759"/>